<dbReference type="SUPFAM" id="SSF56112">
    <property type="entry name" value="Protein kinase-like (PK-like)"/>
    <property type="match status" value="1"/>
</dbReference>
<sequence length="272" mass="29083">MGVGEVFEPWLRRWQLRPDGDGIVTPGSDLLPVRLPDGTAAMLKIARDRDERAGAALMQWWDGDGAARVFALEGDALLMERAQGAESLMAMALQGRDDAASRIACDVVARLHAPRSAPWPHDLVPLERWFAALRTAAGREGGVFARAQTVADDLLVTAEPARPLHGDIHHGNVLDFGARGWLAIDPKYLVGNRGYDYANLLCNPELPTVTHPARFSRQVEVIAAASGLAPEPLLRWTLAYAGLSAAWFLEDGDAASAASDLAVAGLALAALG</sequence>
<accession>A0ABP7MDW1</accession>
<evidence type="ECO:0000313" key="2">
    <source>
        <dbReference type="Proteomes" id="UP001501727"/>
    </source>
</evidence>
<protein>
    <submittedName>
        <fullName evidence="1">Aminoglycoside phosphotransferase family protein</fullName>
    </submittedName>
</protein>
<dbReference type="InterPro" id="IPR011009">
    <property type="entry name" value="Kinase-like_dom_sf"/>
</dbReference>
<evidence type="ECO:0000313" key="1">
    <source>
        <dbReference type="EMBL" id="GAA3918670.1"/>
    </source>
</evidence>
<proteinExistence type="predicted"/>
<keyword evidence="2" id="KW-1185">Reference proteome</keyword>
<dbReference type="Proteomes" id="UP001501727">
    <property type="component" value="Unassembled WGS sequence"/>
</dbReference>
<dbReference type="InterPro" id="IPR006748">
    <property type="entry name" value="NH2Glyco/OHUrea_AB-resist_kin"/>
</dbReference>
<dbReference type="Gene3D" id="1.20.1270.240">
    <property type="match status" value="1"/>
</dbReference>
<name>A0ABP7MDW1_9GAMM</name>
<dbReference type="RefSeq" id="WP_344758891.1">
    <property type="nucleotide sequence ID" value="NZ_BAAAZU010000004.1"/>
</dbReference>
<comment type="caution">
    <text evidence="1">The sequence shown here is derived from an EMBL/GenBank/DDBJ whole genome shotgun (WGS) entry which is preliminary data.</text>
</comment>
<dbReference type="Gene3D" id="1.10.510.10">
    <property type="entry name" value="Transferase(Phosphotransferase) domain 1"/>
    <property type="match status" value="1"/>
</dbReference>
<gene>
    <name evidence="1" type="ORF">GCM10022229_10330</name>
</gene>
<dbReference type="EMBL" id="BAAAZU010000004">
    <property type="protein sequence ID" value="GAA3918670.1"/>
    <property type="molecule type" value="Genomic_DNA"/>
</dbReference>
<organism evidence="1 2">
    <name type="scientific">Luteimonas lutimaris</name>
    <dbReference type="NCBI Taxonomy" id="698645"/>
    <lineage>
        <taxon>Bacteria</taxon>
        <taxon>Pseudomonadati</taxon>
        <taxon>Pseudomonadota</taxon>
        <taxon>Gammaproteobacteria</taxon>
        <taxon>Lysobacterales</taxon>
        <taxon>Lysobacteraceae</taxon>
        <taxon>Luteimonas</taxon>
    </lineage>
</organism>
<reference evidence="2" key="1">
    <citation type="journal article" date="2019" name="Int. J. Syst. Evol. Microbiol.">
        <title>The Global Catalogue of Microorganisms (GCM) 10K type strain sequencing project: providing services to taxonomists for standard genome sequencing and annotation.</title>
        <authorList>
            <consortium name="The Broad Institute Genomics Platform"/>
            <consortium name="The Broad Institute Genome Sequencing Center for Infectious Disease"/>
            <person name="Wu L."/>
            <person name="Ma J."/>
        </authorList>
    </citation>
    <scope>NUCLEOTIDE SEQUENCE [LARGE SCALE GENOMIC DNA]</scope>
    <source>
        <strain evidence="2">JCM 16916</strain>
    </source>
</reference>
<dbReference type="Pfam" id="PF04655">
    <property type="entry name" value="APH_6_hur"/>
    <property type="match status" value="1"/>
</dbReference>